<feature type="compositionally biased region" description="Polar residues" evidence="1">
    <location>
        <begin position="1"/>
        <end position="13"/>
    </location>
</feature>
<evidence type="ECO:0000313" key="3">
    <source>
        <dbReference type="Proteomes" id="UP000636479"/>
    </source>
</evidence>
<evidence type="ECO:0000256" key="1">
    <source>
        <dbReference type="SAM" id="MobiDB-lite"/>
    </source>
</evidence>
<protein>
    <submittedName>
        <fullName evidence="2">Uncharacterized protein</fullName>
    </submittedName>
</protein>
<dbReference type="AlphaFoldDB" id="A0A8H6W5H2"/>
<sequence length="169" mass="18915">MSSNARRMISGSTEDPHSLLPAPSRPQVDTAVLLNLRSHSVVRQLGSGDLLPGNVEREFEKAFSRFEQVNAIIEWSAASIARIDQRKLSIDLGRRRNGQCLFKKVVHWHLRSRESFLDEYSAFVDVVVNGGCTGTSLLLKWRTNGVQNGQEALFREVLCNLGHKGTRLS</sequence>
<feature type="region of interest" description="Disordered" evidence="1">
    <location>
        <begin position="1"/>
        <end position="24"/>
    </location>
</feature>
<dbReference type="RefSeq" id="XP_037220543.1">
    <property type="nucleotide sequence ID" value="XM_037362622.1"/>
</dbReference>
<keyword evidence="3" id="KW-1185">Reference proteome</keyword>
<proteinExistence type="predicted"/>
<reference evidence="2" key="1">
    <citation type="submission" date="2020-05" db="EMBL/GenBank/DDBJ databases">
        <title>Mycena genomes resolve the evolution of fungal bioluminescence.</title>
        <authorList>
            <person name="Tsai I.J."/>
        </authorList>
    </citation>
    <scope>NUCLEOTIDE SEQUENCE</scope>
    <source>
        <strain evidence="2">171206Taipei</strain>
    </source>
</reference>
<comment type="caution">
    <text evidence="2">The sequence shown here is derived from an EMBL/GenBank/DDBJ whole genome shotgun (WGS) entry which is preliminary data.</text>
</comment>
<name>A0A8H6W5H2_9AGAR</name>
<dbReference type="GeneID" id="59345138"/>
<dbReference type="EMBL" id="JACAZF010000005">
    <property type="protein sequence ID" value="KAF7303571.1"/>
    <property type="molecule type" value="Genomic_DNA"/>
</dbReference>
<dbReference type="Proteomes" id="UP000636479">
    <property type="component" value="Unassembled WGS sequence"/>
</dbReference>
<evidence type="ECO:0000313" key="2">
    <source>
        <dbReference type="EMBL" id="KAF7303571.1"/>
    </source>
</evidence>
<accession>A0A8H6W5H2</accession>
<gene>
    <name evidence="2" type="ORF">MIND_00586400</name>
</gene>
<organism evidence="2 3">
    <name type="scientific">Mycena indigotica</name>
    <dbReference type="NCBI Taxonomy" id="2126181"/>
    <lineage>
        <taxon>Eukaryota</taxon>
        <taxon>Fungi</taxon>
        <taxon>Dikarya</taxon>
        <taxon>Basidiomycota</taxon>
        <taxon>Agaricomycotina</taxon>
        <taxon>Agaricomycetes</taxon>
        <taxon>Agaricomycetidae</taxon>
        <taxon>Agaricales</taxon>
        <taxon>Marasmiineae</taxon>
        <taxon>Mycenaceae</taxon>
        <taxon>Mycena</taxon>
    </lineage>
</organism>